<evidence type="ECO:0000313" key="4">
    <source>
        <dbReference type="Proteomes" id="UP000077384"/>
    </source>
</evidence>
<feature type="domain" description="IrrE N-terminal-like" evidence="1">
    <location>
        <begin position="26"/>
        <end position="119"/>
    </location>
</feature>
<dbReference type="GO" id="GO:0016787">
    <property type="term" value="F:hydrolase activity"/>
    <property type="evidence" value="ECO:0007669"/>
    <property type="project" value="UniProtKB-KW"/>
</dbReference>
<dbReference type="RefSeq" id="WP_063601980.1">
    <property type="nucleotide sequence ID" value="NZ_LITQ01000029.1"/>
</dbReference>
<keyword evidence="2" id="KW-0378">Hydrolase</keyword>
<name>A0A166RHY4_9CLOT</name>
<comment type="caution">
    <text evidence="2">The sequence shown here is derived from an EMBL/GenBank/DDBJ whole genome shotgun (WGS) entry which is preliminary data.</text>
</comment>
<evidence type="ECO:0000313" key="3">
    <source>
        <dbReference type="EMBL" id="OBR96855.1"/>
    </source>
</evidence>
<dbReference type="PATRIC" id="fig|1705578.3.peg.2232"/>
<evidence type="ECO:0000313" key="5">
    <source>
        <dbReference type="Proteomes" id="UP000093694"/>
    </source>
</evidence>
<sequence length="145" mass="16654">MHSRIKTIVRALVTKYKTNNVYELAKCLGVVLVVTNLGSSCAGSYMHLHRSKTIFLNSILNEYERIVVLAHEIGHAVLHEKTNCYFMKSRTLFLTSKIEREANLFASEFLIQDDILNKYEGYTLDEIAQAENILPDLLKLKFDMI</sequence>
<dbReference type="InterPro" id="IPR052345">
    <property type="entry name" value="Rad_response_metalloprotease"/>
</dbReference>
<dbReference type="EC" id="3.4.-.-" evidence="2"/>
<dbReference type="Pfam" id="PF06114">
    <property type="entry name" value="Peptidase_M78"/>
    <property type="match status" value="1"/>
</dbReference>
<dbReference type="Gene3D" id="1.10.10.2910">
    <property type="match status" value="1"/>
</dbReference>
<dbReference type="InterPro" id="IPR010359">
    <property type="entry name" value="IrrE_HExxH"/>
</dbReference>
<proteinExistence type="predicted"/>
<dbReference type="EMBL" id="LITQ01000029">
    <property type="protein sequence ID" value="OAA90821.1"/>
    <property type="molecule type" value="Genomic_DNA"/>
</dbReference>
<dbReference type="SUPFAM" id="SSF55486">
    <property type="entry name" value="Metalloproteases ('zincins'), catalytic domain"/>
    <property type="match status" value="1"/>
</dbReference>
<gene>
    <name evidence="2" type="primary">immA_2</name>
    <name evidence="3" type="synonym">immA_1</name>
    <name evidence="3" type="ORF">CLCOS_06990</name>
    <name evidence="2" type="ORF">WX73_01971</name>
</gene>
<dbReference type="AlphaFoldDB" id="A0A166RHY4"/>
<protein>
    <submittedName>
        <fullName evidence="2">Metallopeptidase ImmA</fullName>
        <ecNumber evidence="2">3.4.-.-</ecNumber>
    </submittedName>
</protein>
<dbReference type="PANTHER" id="PTHR43236:SF2">
    <property type="entry name" value="BLL0069 PROTEIN"/>
    <property type="match status" value="1"/>
</dbReference>
<dbReference type="EMBL" id="LROR01000031">
    <property type="protein sequence ID" value="OBR96855.1"/>
    <property type="molecule type" value="Genomic_DNA"/>
</dbReference>
<evidence type="ECO:0000313" key="2">
    <source>
        <dbReference type="EMBL" id="OAA90821.1"/>
    </source>
</evidence>
<evidence type="ECO:0000259" key="1">
    <source>
        <dbReference type="Pfam" id="PF06114"/>
    </source>
</evidence>
<reference evidence="3 5" key="2">
    <citation type="journal article" date="2016" name="Front. Microbiol.">
        <title>Industrial Acetogenic Biocatalysts: A Comparative Metabolic and Genomic Analysis.</title>
        <authorList>
            <person name="Bengelsdorf F."/>
            <person name="Poehlein A."/>
            <person name="Sonja S."/>
            <person name="Erz C."/>
            <person name="Hummel T."/>
            <person name="Hoffmeister S."/>
            <person name="Daniel R."/>
            <person name="Durre P."/>
        </authorList>
    </citation>
    <scope>NUCLEOTIDE SEQUENCE [LARGE SCALE GENOMIC DNA]</scope>
    <source>
        <strain evidence="3 5">PTA-10522</strain>
    </source>
</reference>
<dbReference type="PANTHER" id="PTHR43236">
    <property type="entry name" value="ANTITOXIN HIGA1"/>
    <property type="match status" value="1"/>
</dbReference>
<reference evidence="2 4" key="1">
    <citation type="journal article" date="2015" name="Biotechnol. Bioeng.">
        <title>Genome sequence and phenotypic characterization of Caulobacter segnis.</title>
        <authorList>
            <person name="Patel S."/>
            <person name="Fletcher B."/>
            <person name="Scott D.C."/>
            <person name="Ely B."/>
        </authorList>
    </citation>
    <scope>NUCLEOTIDE SEQUENCE [LARGE SCALE GENOMIC DNA]</scope>
    <source>
        <strain evidence="2 4">PS02</strain>
    </source>
</reference>
<accession>A0A166RHY4</accession>
<dbReference type="Proteomes" id="UP000077384">
    <property type="component" value="Unassembled WGS sequence"/>
</dbReference>
<organism evidence="2 4">
    <name type="scientific">Clostridium coskatii</name>
    <dbReference type="NCBI Taxonomy" id="1705578"/>
    <lineage>
        <taxon>Bacteria</taxon>
        <taxon>Bacillati</taxon>
        <taxon>Bacillota</taxon>
        <taxon>Clostridia</taxon>
        <taxon>Eubacteriales</taxon>
        <taxon>Clostridiaceae</taxon>
        <taxon>Clostridium</taxon>
    </lineage>
</organism>
<keyword evidence="5" id="KW-1185">Reference proteome</keyword>
<dbReference type="Proteomes" id="UP000093694">
    <property type="component" value="Unassembled WGS sequence"/>
</dbReference>